<dbReference type="Pfam" id="PF07705">
    <property type="entry name" value="CARDB"/>
    <property type="match status" value="1"/>
</dbReference>
<reference evidence="4 5" key="2">
    <citation type="journal article" date="2013" name="PLoS ONE">
        <title>INDIGO - INtegrated Data Warehouse of MIcrobial GenOmes with Examples from the Red Sea Extremophiles.</title>
        <authorList>
            <person name="Alam I."/>
            <person name="Antunes A."/>
            <person name="Kamau A.A."/>
            <person name="Ba Alawi W."/>
            <person name="Kalkatawi M."/>
            <person name="Stingl U."/>
            <person name="Bajic V.B."/>
        </authorList>
    </citation>
    <scope>NUCLEOTIDE SEQUENCE [LARGE SCALE GENOMIC DNA]</scope>
    <source>
        <strain evidence="4 5">SARL4B</strain>
    </source>
</reference>
<dbReference type="OrthoDB" id="103676at2157"/>
<dbReference type="Proteomes" id="UP000003861">
    <property type="component" value="Unassembled WGS sequence"/>
</dbReference>
<keyword evidence="6" id="KW-1185">Reference proteome</keyword>
<evidence type="ECO:0000313" key="4">
    <source>
        <dbReference type="EMBL" id="ERJ05220.1"/>
    </source>
</evidence>
<organism evidence="4 5">
    <name type="scientific">Halorhabdus tiamatea SARL4B</name>
    <dbReference type="NCBI Taxonomy" id="1033806"/>
    <lineage>
        <taxon>Archaea</taxon>
        <taxon>Methanobacteriati</taxon>
        <taxon>Methanobacteriota</taxon>
        <taxon>Stenosarchaea group</taxon>
        <taxon>Halobacteria</taxon>
        <taxon>Halobacteriales</taxon>
        <taxon>Haloarculaceae</taxon>
        <taxon>Halorhabdus</taxon>
    </lineage>
</organism>
<keyword evidence="1" id="KW-0472">Membrane</keyword>
<feature type="transmembrane region" description="Helical" evidence="1">
    <location>
        <begin position="27"/>
        <end position="48"/>
    </location>
</feature>
<dbReference type="eggNOG" id="arCOG02911">
    <property type="taxonomic scope" value="Archaea"/>
</dbReference>
<dbReference type="Gene3D" id="2.160.20.110">
    <property type="match status" value="1"/>
</dbReference>
<dbReference type="HOGENOM" id="CLU_236345_0_0_2"/>
<reference evidence="3 6" key="3">
    <citation type="journal article" date="2014" name="Environ. Microbiol.">
        <title>Halorhabdus tiamatea: proteogenomics and glycosidase activity measurements identify the first cultivated euryarchaeon from a deep-sea anoxic brine lake as potential polysaccharide degrader.</title>
        <authorList>
            <person name="Werner J."/>
            <person name="Ferrer M."/>
            <person name="Michel G."/>
            <person name="Mann A.J."/>
            <person name="Huang S."/>
            <person name="Juarez S."/>
            <person name="Ciordia S."/>
            <person name="Albar J.P."/>
            <person name="Alcaide M."/>
            <person name="La Cono V."/>
            <person name="Yakimov M.M."/>
            <person name="Antunes A."/>
            <person name="Taborda M."/>
            <person name="Da Costa M.S."/>
            <person name="Amann R.I."/>
            <person name="Gloeckner F.O."/>
            <person name="Golyshina O.V."/>
            <person name="Golyshin P.N."/>
            <person name="Teeling H."/>
        </authorList>
    </citation>
    <scope>NUCLEOTIDE SEQUENCE [LARGE SCALE GENOMIC DNA]</scope>
    <source>
        <strain evidence="6">SARL4B</strain>
        <strain evidence="3">Type strain: SARL4B</strain>
    </source>
</reference>
<name>F7PIB5_9EURY</name>
<dbReference type="GeneID" id="23798681"/>
<dbReference type="KEGG" id="hti:HTIA_2773"/>
<evidence type="ECO:0000313" key="6">
    <source>
        <dbReference type="Proteomes" id="UP000015381"/>
    </source>
</evidence>
<dbReference type="EMBL" id="AFNT02000040">
    <property type="protein sequence ID" value="ERJ05220.1"/>
    <property type="molecule type" value="Genomic_DNA"/>
</dbReference>
<dbReference type="RefSeq" id="WP_008525334.1">
    <property type="nucleotide sequence ID" value="NC_021921.1"/>
</dbReference>
<dbReference type="Proteomes" id="UP000015381">
    <property type="component" value="Chromosome I"/>
</dbReference>
<accession>F7PIB5</accession>
<dbReference type="eggNOG" id="arCOG10954">
    <property type="taxonomic scope" value="Archaea"/>
</dbReference>
<evidence type="ECO:0000313" key="3">
    <source>
        <dbReference type="EMBL" id="CCQ34875.1"/>
    </source>
</evidence>
<dbReference type="Gene3D" id="2.60.40.10">
    <property type="entry name" value="Immunoglobulins"/>
    <property type="match status" value="4"/>
</dbReference>
<dbReference type="InterPro" id="IPR013783">
    <property type="entry name" value="Ig-like_fold"/>
</dbReference>
<protein>
    <submittedName>
        <fullName evidence="3">GLUG domain protein</fullName>
    </submittedName>
    <submittedName>
        <fullName evidence="4">GLUG motif domain protein</fullName>
    </submittedName>
</protein>
<evidence type="ECO:0000259" key="2">
    <source>
        <dbReference type="Pfam" id="PF07705"/>
    </source>
</evidence>
<sequence>MGNRTTRGQYDEICADERSVSEILGTILIFSFVIFLAVGLIVIGLHAFEGATAQTEDRLAQDSMQEMGNRLHSLTGSQIDTATEFEFPTGTGDDIKALDEGTVNVSIKTDPDYVGLVEASNQSNYTRIDLGTIEHEAADGTVTAYQGGALFEKQGDLIEIVQEPTFDYRGEVVDLSFRSVNLSQMSDSESITAKRLLEKSANQSEQIREMMRPHWNLTGYSDIMAPVTIKVTIESEYADAWQMYAENRMTETPTVNRISSNEVEIVFDKFDGGFTLTNQTFDDGVFYSGEAALTGLVNVSNATIDGLGGKVNVSSIKGSGAGSPVPQSQYMLGIYDDGFDEWLIYDTSGSGRWFNLTGSPVTPSATNGAVTSLNNDTYPIDPKETLTCVVERDPSGGPDHEQFVDYVDAPNEGCLADPLARNVPKNATVNPHFNVSFDDVRLAGPKNITTDDVVAGQDKIELEWTVENDYVSNGTTPVVLLFSEDGSSNWIPLDKTDVYLDGYGDSKPGSFQVNATGSSNVTFQVVTLDTNDKYGPVDIVKRPERGKFQIDSLSVPDSDLTAGDDLQADVEITNTAAINDTQLVELQFDDNSGSGPAPVAWKKVSMNAGTTKTVSINWTTTNAFNTSSGEVIAETYHDTASESPIEIDKGMAANATFEVAIDNINPSPIWDGDSVTVDATVENVGSQATEQDIALLADGKVVDAVLDENLSSGASTTMSFPWDSTGHGGQTVDLTVASADDTVTQPVTVQTPTPTDFDVNIDEVRVDGVPGGAVDPGNSTVTVEATVSNSGDSDAPTVWLNGFEDRVVAVDDTVQTIGLRSGDPSSTSVTLQWNVPADVNTSDTEIEIAVDGDSETRELDIESRLVVENIQTSKNTAQQATFTNIYVTDNSYDWSQQPSSFSVDYNVNPASGFDHVSFVFDGAYSYTSKDIQNSTSTTGTLSHSQSYGWWQDYTITGRIIDDGNVIEKETFNVLADGNDRNVNVSGANVVTESVDVQAYLKNIGDTTASGPVELKDPSGSGEDTAYVSGLPGGQMTMVDMTWNDPTRTGSVTVATPDDQASERVVIKRDGPDCSNVIWTTDSQGRYEISNVDQLQCIPQNGLDEDYKLVDDIDATGTKYWNNGKGFEPIGDQSRGGAEFEGDFDGQGHKIENLYIDRPNENFVGLFAVVHDFDAASYVGSGSTIENLRLEGVDIHGQQVTGGVAGATGGIIENTRVEGRVEAEYQEVGGIVGSTHNADLDNRLVVDGEVIGGIPAGAVNGVSHPWNDRNLGIGGIVGSTGYNTEVSTVYSLADVKGAFSVGGIVGWTSDYASDNRQMYWAGDDIVVTATQSEIDGYLNDLGRTSYGTATGGAIFGRGDDNQDTFQNSVYYNNQHHPYGLGEHVIEDQIDINDRTTDEMMGLGVTDRGNMSNLDYNDEGGPWVAIPGEYPRFQWELEAEGRVGVDIDESSLNSVEAGDPLDVPVTVTNSNYEEVTQTIRLFADGTPVDSTEVTVDARDLGDPPESKYLSSALTWNTKSDDDGTVQLEVRSEDAIDTETVTIQTPTTGDYTVDSISTTGPTTAGDVLTVYADINYTGSSPAPSELVTLQNFDGGVVDSKNISNDWTNLPLEWDTSEGLVSSGAITDDITVGTSDDLETEEVTIQAAGDGDFQIQNLTANDPVTEGDALNITATVENVGSKNGTQNLLLRDHGDSPVDITSVSLDPGDSTTVTLTWNTAVGDNGQDDVTVTTMDDTETKNVKIEEQPEEQLDVVVKEVRYNGSQISNGTTVEAGATLEADVAVSNATQPVTKPVWLEFAGETVAFNSGVTVNANSSHTVTLTWNVHEAMNGSDLVAKTAHDSDLFDLTIEPVRTSTMPLTTPGGEPIDVDLDKLAIG</sequence>
<dbReference type="InterPro" id="IPR011635">
    <property type="entry name" value="CARDB"/>
</dbReference>
<proteinExistence type="predicted"/>
<reference evidence="4 5" key="1">
    <citation type="journal article" date="2011" name="J. Bacteriol.">
        <title>Genome sequence of Halorhabdus tiamatea, the first archaeon isolated from a deep-sea anoxic brine lake.</title>
        <authorList>
            <person name="Antunes A."/>
            <person name="Alam I."/>
            <person name="Bajic V.B."/>
            <person name="Stingl U."/>
        </authorList>
    </citation>
    <scope>NUCLEOTIDE SEQUENCE [LARGE SCALE GENOMIC DNA]</scope>
    <source>
        <strain evidence="4 5">SARL4B</strain>
    </source>
</reference>
<dbReference type="EMBL" id="HF571520">
    <property type="protein sequence ID" value="CCQ34875.1"/>
    <property type="molecule type" value="Genomic_DNA"/>
</dbReference>
<evidence type="ECO:0000256" key="1">
    <source>
        <dbReference type="SAM" id="Phobius"/>
    </source>
</evidence>
<feature type="domain" description="CARDB" evidence="2">
    <location>
        <begin position="662"/>
        <end position="736"/>
    </location>
</feature>
<keyword evidence="1" id="KW-0812">Transmembrane</keyword>
<gene>
    <name evidence="4" type="ORF">HLRTI_002798</name>
    <name evidence="3" type="ORF">HTIA_2773</name>
</gene>
<dbReference type="eggNOG" id="arCOG07560">
    <property type="taxonomic scope" value="Archaea"/>
</dbReference>
<keyword evidence="1" id="KW-1133">Transmembrane helix</keyword>
<evidence type="ECO:0000313" key="5">
    <source>
        <dbReference type="Proteomes" id="UP000003861"/>
    </source>
</evidence>